<keyword evidence="6 9" id="KW-1133">Transmembrane helix</keyword>
<dbReference type="PANTHER" id="PTHR35011">
    <property type="entry name" value="2,3-DIKETO-L-GULONATE TRAP TRANSPORTER SMALL PERMEASE PROTEIN YIAM"/>
    <property type="match status" value="1"/>
</dbReference>
<dbReference type="OrthoDB" id="4250245at2"/>
<evidence type="ECO:0000259" key="10">
    <source>
        <dbReference type="Pfam" id="PF04290"/>
    </source>
</evidence>
<feature type="transmembrane region" description="Helical" evidence="9">
    <location>
        <begin position="150"/>
        <end position="169"/>
    </location>
</feature>
<feature type="domain" description="Tripartite ATP-independent periplasmic transporters DctQ component" evidence="10">
    <location>
        <begin position="37"/>
        <end position="176"/>
    </location>
</feature>
<keyword evidence="5 9" id="KW-0812">Transmembrane</keyword>
<evidence type="ECO:0000313" key="11">
    <source>
        <dbReference type="EMBL" id="PYE85378.1"/>
    </source>
</evidence>
<evidence type="ECO:0000256" key="5">
    <source>
        <dbReference type="ARBA" id="ARBA00022692"/>
    </source>
</evidence>
<sequence length="196" mass="21493">MDPEDHNARDPVLVPQDPLSAWLAPLGRVVSLAFLFITAITFLEVVLRYGFNAPTQWVHETTIALTAICFAFGGAYCLALDRHIRVVLIYDALSPALRRWFDVGISVIGALACALMAWAAWSLAFKGFVSAGGEFRLETSGSAWNPPTPAIVKAVLFVTLCVMCLQFALQAIRHLRRDPAEETPHPIESAETIDDV</sequence>
<dbReference type="AlphaFoldDB" id="A0A318TAP5"/>
<feature type="transmembrane region" description="Helical" evidence="9">
    <location>
        <begin position="57"/>
        <end position="79"/>
    </location>
</feature>
<reference evidence="11 12" key="1">
    <citation type="submission" date="2018-06" db="EMBL/GenBank/DDBJ databases">
        <title>Genomic Encyclopedia of Type Strains, Phase III (KMG-III): the genomes of soil and plant-associated and newly described type strains.</title>
        <authorList>
            <person name="Whitman W."/>
        </authorList>
    </citation>
    <scope>NUCLEOTIDE SEQUENCE [LARGE SCALE GENOMIC DNA]</scope>
    <source>
        <strain evidence="11 12">CECT 9025</strain>
    </source>
</reference>
<comment type="subunit">
    <text evidence="9">The complex comprises the extracytoplasmic solute receptor protein and the two transmembrane proteins.</text>
</comment>
<evidence type="ECO:0000256" key="7">
    <source>
        <dbReference type="ARBA" id="ARBA00023136"/>
    </source>
</evidence>
<keyword evidence="7 9" id="KW-0472">Membrane</keyword>
<protein>
    <recommendedName>
        <fullName evidence="9">TRAP transporter small permease protein</fullName>
    </recommendedName>
</protein>
<keyword evidence="2 9" id="KW-0813">Transport</keyword>
<comment type="caution">
    <text evidence="11">The sequence shown here is derived from an EMBL/GenBank/DDBJ whole genome shotgun (WGS) entry which is preliminary data.</text>
</comment>
<comment type="similarity">
    <text evidence="8 9">Belongs to the TRAP transporter small permease family.</text>
</comment>
<keyword evidence="12" id="KW-1185">Reference proteome</keyword>
<gene>
    <name evidence="11" type="ORF">DFP88_10143</name>
</gene>
<organism evidence="11 12">
    <name type="scientific">Pseudoroseicyclus aestuarii</name>
    <dbReference type="NCBI Taxonomy" id="1795041"/>
    <lineage>
        <taxon>Bacteria</taxon>
        <taxon>Pseudomonadati</taxon>
        <taxon>Pseudomonadota</taxon>
        <taxon>Alphaproteobacteria</taxon>
        <taxon>Rhodobacterales</taxon>
        <taxon>Paracoccaceae</taxon>
        <taxon>Pseudoroseicyclus</taxon>
    </lineage>
</organism>
<evidence type="ECO:0000256" key="8">
    <source>
        <dbReference type="ARBA" id="ARBA00038436"/>
    </source>
</evidence>
<dbReference type="GO" id="GO:0005886">
    <property type="term" value="C:plasma membrane"/>
    <property type="evidence" value="ECO:0007669"/>
    <property type="project" value="UniProtKB-SubCell"/>
</dbReference>
<keyword evidence="4 9" id="KW-0997">Cell inner membrane</keyword>
<evidence type="ECO:0000256" key="9">
    <source>
        <dbReference type="RuleBase" id="RU369079"/>
    </source>
</evidence>
<evidence type="ECO:0000256" key="6">
    <source>
        <dbReference type="ARBA" id="ARBA00022989"/>
    </source>
</evidence>
<dbReference type="EMBL" id="QJTE01000001">
    <property type="protein sequence ID" value="PYE85378.1"/>
    <property type="molecule type" value="Genomic_DNA"/>
</dbReference>
<dbReference type="PANTHER" id="PTHR35011:SF4">
    <property type="entry name" value="SLL1102 PROTEIN"/>
    <property type="match status" value="1"/>
</dbReference>
<dbReference type="InterPro" id="IPR007387">
    <property type="entry name" value="TRAP_DctQ"/>
</dbReference>
<feature type="transmembrane region" description="Helical" evidence="9">
    <location>
        <begin position="100"/>
        <end position="121"/>
    </location>
</feature>
<comment type="subcellular location">
    <subcellularLocation>
        <location evidence="1 9">Cell inner membrane</location>
        <topology evidence="1 9">Multi-pass membrane protein</topology>
    </subcellularLocation>
</comment>
<dbReference type="GO" id="GO:0022857">
    <property type="term" value="F:transmembrane transporter activity"/>
    <property type="evidence" value="ECO:0007669"/>
    <property type="project" value="UniProtKB-UniRule"/>
</dbReference>
<dbReference type="RefSeq" id="WP_110812449.1">
    <property type="nucleotide sequence ID" value="NZ_QJTE01000001.1"/>
</dbReference>
<evidence type="ECO:0000256" key="2">
    <source>
        <dbReference type="ARBA" id="ARBA00022448"/>
    </source>
</evidence>
<dbReference type="Pfam" id="PF04290">
    <property type="entry name" value="DctQ"/>
    <property type="match status" value="1"/>
</dbReference>
<feature type="transmembrane region" description="Helical" evidence="9">
    <location>
        <begin position="29"/>
        <end position="51"/>
    </location>
</feature>
<comment type="function">
    <text evidence="9">Part of the tripartite ATP-independent periplasmic (TRAP) transport system.</text>
</comment>
<keyword evidence="3" id="KW-1003">Cell membrane</keyword>
<evidence type="ECO:0000256" key="4">
    <source>
        <dbReference type="ARBA" id="ARBA00022519"/>
    </source>
</evidence>
<name>A0A318TAP5_9RHOB</name>
<dbReference type="InterPro" id="IPR055348">
    <property type="entry name" value="DctQ"/>
</dbReference>
<dbReference type="Proteomes" id="UP000248311">
    <property type="component" value="Unassembled WGS sequence"/>
</dbReference>
<proteinExistence type="inferred from homology"/>
<evidence type="ECO:0000256" key="3">
    <source>
        <dbReference type="ARBA" id="ARBA00022475"/>
    </source>
</evidence>
<evidence type="ECO:0000313" key="12">
    <source>
        <dbReference type="Proteomes" id="UP000248311"/>
    </source>
</evidence>
<accession>A0A318TAP5</accession>
<evidence type="ECO:0000256" key="1">
    <source>
        <dbReference type="ARBA" id="ARBA00004429"/>
    </source>
</evidence>